<dbReference type="HAMAP" id="MF_00394">
    <property type="entry name" value="NAD_Glyc3P_dehydrog"/>
    <property type="match status" value="1"/>
</dbReference>
<evidence type="ECO:0000259" key="7">
    <source>
        <dbReference type="Pfam" id="PF01210"/>
    </source>
</evidence>
<evidence type="ECO:0000256" key="5">
    <source>
        <dbReference type="RuleBase" id="RU361243"/>
    </source>
</evidence>
<comment type="caution">
    <text evidence="9">The sequence shown here is derived from an EMBL/GenBank/DDBJ whole genome shotgun (WGS) entry which is preliminary data.</text>
</comment>
<dbReference type="Pfam" id="PF07479">
    <property type="entry name" value="NAD_Gly3P_dh_C"/>
    <property type="match status" value="1"/>
</dbReference>
<evidence type="ECO:0000313" key="10">
    <source>
        <dbReference type="Proteomes" id="UP001165060"/>
    </source>
</evidence>
<gene>
    <name evidence="9" type="ORF">TeGR_g314</name>
</gene>
<dbReference type="Gene3D" id="3.40.50.720">
    <property type="entry name" value="NAD(P)-binding Rossmann-like Domain"/>
    <property type="match status" value="1"/>
</dbReference>
<dbReference type="InterPro" id="IPR008927">
    <property type="entry name" value="6-PGluconate_DH-like_C_sf"/>
</dbReference>
<feature type="domain" description="Glycerol-3-phosphate dehydrogenase NAD-dependent C-terminal" evidence="8">
    <location>
        <begin position="204"/>
        <end position="348"/>
    </location>
</feature>
<feature type="chain" id="PRO_5046537635" description="Glycerol-3-phosphate dehydrogenase [NAD(+)]" evidence="6">
    <location>
        <begin position="22"/>
        <end position="377"/>
    </location>
</feature>
<evidence type="ECO:0000256" key="1">
    <source>
        <dbReference type="ARBA" id="ARBA00011009"/>
    </source>
</evidence>
<sequence length="377" mass="39414">MFPPLPLLLLLCATLCSLASALPPPPPPRVAIIGGGNFALAIAAVAGYKGVPVTMLVRSPAVAAHINEHSRHPKYMSDLSLPPSVSATADPTLPFAAATLIIHAVPVQYTRSTLLPLLPHIPPSTPLLSASKGIECSSLMFMAELLPSLLGERPYAYLSGPSFAREMLLRLPTAVVVASASPALADDVSALLSSPSFRCYTSRDVVGVEVGGSAKNVIALAAGMCEGLGLGTNAMAGLVTRGCAEMRRLGIYLGGQQSTLSGLSGVGDTFGTCFGPLSRNRQFGVRIGRGETVAEILSDSTEVAEGVETCGALVELIKKTSGGFRLDLKYPIIFGTDQILKGNMGAREGLAKLMEMPLRMESYEILKDGGLVARDRK</sequence>
<keyword evidence="10" id="KW-1185">Reference proteome</keyword>
<feature type="signal peptide" evidence="6">
    <location>
        <begin position="1"/>
        <end position="21"/>
    </location>
</feature>
<dbReference type="PIRSF" id="PIRSF000114">
    <property type="entry name" value="Glycerol-3-P_dh"/>
    <property type="match status" value="1"/>
</dbReference>
<feature type="domain" description="Glycerol-3-phosphate dehydrogenase NAD-dependent N-terminal" evidence="7">
    <location>
        <begin position="30"/>
        <end position="183"/>
    </location>
</feature>
<keyword evidence="4" id="KW-0520">NAD</keyword>
<protein>
    <recommendedName>
        <fullName evidence="5">Glycerol-3-phosphate dehydrogenase [NAD(+)]</fullName>
        <ecNumber evidence="5">1.1.1.8</ecNumber>
    </recommendedName>
</protein>
<dbReference type="NCBIfam" id="NF000942">
    <property type="entry name" value="PRK00094.1-4"/>
    <property type="match status" value="1"/>
</dbReference>
<dbReference type="Proteomes" id="UP001165060">
    <property type="component" value="Unassembled WGS sequence"/>
</dbReference>
<comment type="catalytic activity">
    <reaction evidence="3 5">
        <text>sn-glycerol 3-phosphate + NAD(+) = dihydroxyacetone phosphate + NADH + H(+)</text>
        <dbReference type="Rhea" id="RHEA:11092"/>
        <dbReference type="ChEBI" id="CHEBI:15378"/>
        <dbReference type="ChEBI" id="CHEBI:57540"/>
        <dbReference type="ChEBI" id="CHEBI:57597"/>
        <dbReference type="ChEBI" id="CHEBI:57642"/>
        <dbReference type="ChEBI" id="CHEBI:57945"/>
        <dbReference type="EC" id="1.1.1.8"/>
    </reaction>
</comment>
<dbReference type="EC" id="1.1.1.8" evidence="5"/>
<evidence type="ECO:0000256" key="2">
    <source>
        <dbReference type="ARBA" id="ARBA00023002"/>
    </source>
</evidence>
<dbReference type="PROSITE" id="PS00957">
    <property type="entry name" value="NAD_G3PDH"/>
    <property type="match status" value="1"/>
</dbReference>
<dbReference type="NCBIfam" id="NF000940">
    <property type="entry name" value="PRK00094.1-2"/>
    <property type="match status" value="1"/>
</dbReference>
<evidence type="ECO:0000256" key="4">
    <source>
        <dbReference type="RuleBase" id="RU000437"/>
    </source>
</evidence>
<dbReference type="PANTHER" id="PTHR11728">
    <property type="entry name" value="GLYCEROL-3-PHOSPHATE DEHYDROGENASE"/>
    <property type="match status" value="1"/>
</dbReference>
<name>A0ABQ6N5K7_9STRA</name>
<dbReference type="SUPFAM" id="SSF48179">
    <property type="entry name" value="6-phosphogluconate dehydrogenase C-terminal domain-like"/>
    <property type="match status" value="1"/>
</dbReference>
<dbReference type="SUPFAM" id="SSF51735">
    <property type="entry name" value="NAD(P)-binding Rossmann-fold domains"/>
    <property type="match status" value="1"/>
</dbReference>
<dbReference type="InterPro" id="IPR011128">
    <property type="entry name" value="G3P_DH_NAD-dep_N"/>
</dbReference>
<dbReference type="Pfam" id="PF01210">
    <property type="entry name" value="NAD_Gly3P_dh_N"/>
    <property type="match status" value="1"/>
</dbReference>
<organism evidence="9 10">
    <name type="scientific">Tetraparma gracilis</name>
    <dbReference type="NCBI Taxonomy" id="2962635"/>
    <lineage>
        <taxon>Eukaryota</taxon>
        <taxon>Sar</taxon>
        <taxon>Stramenopiles</taxon>
        <taxon>Ochrophyta</taxon>
        <taxon>Bolidophyceae</taxon>
        <taxon>Parmales</taxon>
        <taxon>Triparmaceae</taxon>
        <taxon>Tetraparma</taxon>
    </lineage>
</organism>
<accession>A0ABQ6N5K7</accession>
<dbReference type="EMBL" id="BRYB01000922">
    <property type="protein sequence ID" value="GMI40298.1"/>
    <property type="molecule type" value="Genomic_DNA"/>
</dbReference>
<comment type="similarity">
    <text evidence="1 4">Belongs to the NAD-dependent glycerol-3-phosphate dehydrogenase family.</text>
</comment>
<dbReference type="PRINTS" id="PR00077">
    <property type="entry name" value="GPDHDRGNASE"/>
</dbReference>
<keyword evidence="6" id="KW-0732">Signal</keyword>
<evidence type="ECO:0000259" key="8">
    <source>
        <dbReference type="Pfam" id="PF07479"/>
    </source>
</evidence>
<dbReference type="InterPro" id="IPR036291">
    <property type="entry name" value="NAD(P)-bd_dom_sf"/>
</dbReference>
<proteinExistence type="inferred from homology"/>
<dbReference type="InterPro" id="IPR006109">
    <property type="entry name" value="G3P_DH_NAD-dep_C"/>
</dbReference>
<dbReference type="PANTHER" id="PTHR11728:SF1">
    <property type="entry name" value="GLYCEROL-3-PHOSPHATE DEHYDROGENASE [NAD(+)] 2, CHLOROPLASTIC"/>
    <property type="match status" value="1"/>
</dbReference>
<dbReference type="InterPro" id="IPR013328">
    <property type="entry name" value="6PGD_dom2"/>
</dbReference>
<evidence type="ECO:0000313" key="9">
    <source>
        <dbReference type="EMBL" id="GMI40298.1"/>
    </source>
</evidence>
<evidence type="ECO:0000256" key="3">
    <source>
        <dbReference type="ARBA" id="ARBA00048683"/>
    </source>
</evidence>
<evidence type="ECO:0000256" key="6">
    <source>
        <dbReference type="SAM" id="SignalP"/>
    </source>
</evidence>
<reference evidence="9 10" key="1">
    <citation type="journal article" date="2023" name="Commun. Biol.">
        <title>Genome analysis of Parmales, the sister group of diatoms, reveals the evolutionary specialization of diatoms from phago-mixotrophs to photoautotrophs.</title>
        <authorList>
            <person name="Ban H."/>
            <person name="Sato S."/>
            <person name="Yoshikawa S."/>
            <person name="Yamada K."/>
            <person name="Nakamura Y."/>
            <person name="Ichinomiya M."/>
            <person name="Sato N."/>
            <person name="Blanc-Mathieu R."/>
            <person name="Endo H."/>
            <person name="Kuwata A."/>
            <person name="Ogata H."/>
        </authorList>
    </citation>
    <scope>NUCLEOTIDE SEQUENCE [LARGE SCALE GENOMIC DNA]</scope>
</reference>
<dbReference type="Gene3D" id="1.10.1040.10">
    <property type="entry name" value="N-(1-d-carboxylethyl)-l-norvaline Dehydrogenase, domain 2"/>
    <property type="match status" value="1"/>
</dbReference>
<dbReference type="InterPro" id="IPR006168">
    <property type="entry name" value="G3P_DH_NAD-dep"/>
</dbReference>
<keyword evidence="2 4" id="KW-0560">Oxidoreductase</keyword>